<evidence type="ECO:0000313" key="3">
    <source>
        <dbReference type="EMBL" id="TVM16696.1"/>
    </source>
</evidence>
<keyword evidence="2" id="KW-1133">Transmembrane helix</keyword>
<feature type="compositionally biased region" description="Basic and acidic residues" evidence="1">
    <location>
        <begin position="112"/>
        <end position="121"/>
    </location>
</feature>
<name>A0A7M3MDP5_9BACT</name>
<sequence>MFKRKKNRFRIFDKDVRDALFGVGTIGMHLVGSTFIGLAMGYYLDKWLDPKYGTKPYLTFFFLFMGIVAGFRNVYFEARRLQRMNEKNAVPPPGPQKPEGKEKPYGYTPAKGDAEDANKDE</sequence>
<dbReference type="OrthoDB" id="15401at2"/>
<feature type="transmembrane region" description="Helical" evidence="2">
    <location>
        <begin position="56"/>
        <end position="75"/>
    </location>
</feature>
<dbReference type="InterPro" id="IPR032820">
    <property type="entry name" value="ATPase_put"/>
</dbReference>
<evidence type="ECO:0000313" key="4">
    <source>
        <dbReference type="Proteomes" id="UP000448292"/>
    </source>
</evidence>
<protein>
    <submittedName>
        <fullName evidence="3">ATP synthase subunit</fullName>
    </submittedName>
</protein>
<evidence type="ECO:0000256" key="2">
    <source>
        <dbReference type="SAM" id="Phobius"/>
    </source>
</evidence>
<keyword evidence="2" id="KW-0812">Transmembrane</keyword>
<evidence type="ECO:0000256" key="1">
    <source>
        <dbReference type="SAM" id="MobiDB-lite"/>
    </source>
</evidence>
<keyword evidence="4" id="KW-1185">Reference proteome</keyword>
<feature type="transmembrane region" description="Helical" evidence="2">
    <location>
        <begin position="20"/>
        <end position="44"/>
    </location>
</feature>
<dbReference type="EMBL" id="QMIE01000010">
    <property type="protein sequence ID" value="TVM16696.1"/>
    <property type="molecule type" value="Genomic_DNA"/>
</dbReference>
<reference evidence="3 4" key="1">
    <citation type="submission" date="2018-06" db="EMBL/GenBank/DDBJ databases">
        <title>Complete genome of Desulfovibrio indonesiensis P37SLT.</title>
        <authorList>
            <person name="Crispim J.S."/>
            <person name="Vidigal P.M.P."/>
            <person name="Silva L.C.F."/>
            <person name="Laguardia C.N."/>
            <person name="Araujo L.C."/>
            <person name="Dias R.S."/>
            <person name="Sousa M.P."/>
            <person name="Paula S.O."/>
            <person name="Silva C."/>
        </authorList>
    </citation>
    <scope>NUCLEOTIDE SEQUENCE [LARGE SCALE GENOMIC DNA]</scope>
    <source>
        <strain evidence="3 4">P37SLT</strain>
    </source>
</reference>
<organism evidence="3 4">
    <name type="scientific">Oceanidesulfovibrio indonesiensis</name>
    <dbReference type="NCBI Taxonomy" id="54767"/>
    <lineage>
        <taxon>Bacteria</taxon>
        <taxon>Pseudomonadati</taxon>
        <taxon>Thermodesulfobacteriota</taxon>
        <taxon>Desulfovibrionia</taxon>
        <taxon>Desulfovibrionales</taxon>
        <taxon>Desulfovibrionaceae</taxon>
        <taxon>Oceanidesulfovibrio</taxon>
    </lineage>
</organism>
<accession>A0A7M3MDP5</accession>
<proteinExistence type="predicted"/>
<dbReference type="AlphaFoldDB" id="A0A7M3MDP5"/>
<gene>
    <name evidence="3" type="ORF">DPQ33_11315</name>
</gene>
<feature type="region of interest" description="Disordered" evidence="1">
    <location>
        <begin position="85"/>
        <end position="121"/>
    </location>
</feature>
<keyword evidence="2" id="KW-0472">Membrane</keyword>
<dbReference type="Proteomes" id="UP000448292">
    <property type="component" value="Unassembled WGS sequence"/>
</dbReference>
<comment type="caution">
    <text evidence="3">The sequence shown here is derived from an EMBL/GenBank/DDBJ whole genome shotgun (WGS) entry which is preliminary data.</text>
</comment>
<dbReference type="Pfam" id="PF09527">
    <property type="entry name" value="ATPase_gene1"/>
    <property type="match status" value="1"/>
</dbReference>